<dbReference type="InParanoid" id="A0A674HDV6"/>
<dbReference type="OMA" id="RIGDKWD"/>
<dbReference type="GO" id="GO:0001836">
    <property type="term" value="P:release of cytochrome c from mitochondria"/>
    <property type="evidence" value="ECO:0007669"/>
    <property type="project" value="InterPro"/>
</dbReference>
<dbReference type="GeneTree" id="ENSGT01030000235248"/>
<dbReference type="Proteomes" id="UP000007754">
    <property type="component" value="Chromosome Z"/>
</dbReference>
<dbReference type="PANTHER" id="PTHR14299">
    <property type="entry name" value="PHORBOL-12-MYRISTATE-13-ACETATE-INDUCED PROTEIN 1"/>
    <property type="match status" value="1"/>
</dbReference>
<name>A0A674HDV6_TAEGU</name>
<reference evidence="1" key="2">
    <citation type="submission" date="2025-08" db="UniProtKB">
        <authorList>
            <consortium name="Ensembl"/>
        </authorList>
    </citation>
    <scope>IDENTIFICATION</scope>
</reference>
<dbReference type="GO" id="GO:0043065">
    <property type="term" value="P:positive regulation of apoptotic process"/>
    <property type="evidence" value="ECO:0007669"/>
    <property type="project" value="InterPro"/>
</dbReference>
<reference evidence="1" key="3">
    <citation type="submission" date="2025-09" db="UniProtKB">
        <authorList>
            <consortium name="Ensembl"/>
        </authorList>
    </citation>
    <scope>IDENTIFICATION</scope>
</reference>
<organism evidence="1 2">
    <name type="scientific">Taeniopygia guttata</name>
    <name type="common">Zebra finch</name>
    <name type="synonym">Poephila guttata</name>
    <dbReference type="NCBI Taxonomy" id="59729"/>
    <lineage>
        <taxon>Eukaryota</taxon>
        <taxon>Metazoa</taxon>
        <taxon>Chordata</taxon>
        <taxon>Craniata</taxon>
        <taxon>Vertebrata</taxon>
        <taxon>Euteleostomi</taxon>
        <taxon>Archelosauria</taxon>
        <taxon>Archosauria</taxon>
        <taxon>Dinosauria</taxon>
        <taxon>Saurischia</taxon>
        <taxon>Theropoda</taxon>
        <taxon>Coelurosauria</taxon>
        <taxon>Aves</taxon>
        <taxon>Neognathae</taxon>
        <taxon>Neoaves</taxon>
        <taxon>Telluraves</taxon>
        <taxon>Australaves</taxon>
        <taxon>Passeriformes</taxon>
        <taxon>Passeroidea</taxon>
        <taxon>Estrildidae</taxon>
        <taxon>Estrildinae</taxon>
        <taxon>Taeniopygia</taxon>
    </lineage>
</organism>
<keyword evidence="2" id="KW-1185">Reference proteome</keyword>
<evidence type="ECO:0000313" key="2">
    <source>
        <dbReference type="Proteomes" id="UP000007754"/>
    </source>
</evidence>
<dbReference type="Pfam" id="PF15150">
    <property type="entry name" value="PMAIP1"/>
    <property type="match status" value="1"/>
</dbReference>
<evidence type="ECO:0000313" key="1">
    <source>
        <dbReference type="Ensembl" id="ENSTGUP00000032767.1"/>
    </source>
</evidence>
<dbReference type="GO" id="GO:0006974">
    <property type="term" value="P:DNA damage response"/>
    <property type="evidence" value="ECO:0007669"/>
    <property type="project" value="InterPro"/>
</dbReference>
<dbReference type="Ensembl" id="ENSTGUT00000032622.1">
    <property type="protein sequence ID" value="ENSTGUP00000032767.1"/>
    <property type="gene ID" value="ENSTGUG00000022735.1"/>
</dbReference>
<gene>
    <name evidence="1" type="primary">PMAIP1</name>
</gene>
<dbReference type="AlphaFoldDB" id="A0A674HDV6"/>
<dbReference type="FunCoup" id="A0A674HDV6">
    <property type="interactions" value="25"/>
</dbReference>
<accession>A0A674HDV6</accession>
<evidence type="ECO:0008006" key="3">
    <source>
        <dbReference type="Google" id="ProtNLM"/>
    </source>
</evidence>
<dbReference type="InterPro" id="IPR024140">
    <property type="entry name" value="Noxa"/>
</dbReference>
<protein>
    <recommendedName>
        <fullName evidence="3">Phorbol-12-myristate-13-acetate-induced protein 1</fullName>
    </recommendedName>
</protein>
<reference evidence="1 2" key="1">
    <citation type="journal article" date="2010" name="Nature">
        <title>The genome of a songbird.</title>
        <authorList>
            <person name="Warren W.C."/>
            <person name="Clayton D.F."/>
            <person name="Ellegren H."/>
            <person name="Arnold A.P."/>
            <person name="Hillier L.W."/>
            <person name="Kunstner A."/>
            <person name="Searle S."/>
            <person name="White S."/>
            <person name="Vilella A.J."/>
            <person name="Fairley S."/>
            <person name="Heger A."/>
            <person name="Kong L."/>
            <person name="Ponting C.P."/>
            <person name="Jarvis E.D."/>
            <person name="Mello C.V."/>
            <person name="Minx P."/>
            <person name="Lovell P."/>
            <person name="Velho T.A."/>
            <person name="Ferris M."/>
            <person name="Balakrishnan C.N."/>
            <person name="Sinha S."/>
            <person name="Blatti C."/>
            <person name="London S.E."/>
            <person name="Li Y."/>
            <person name="Lin Y.C."/>
            <person name="George J."/>
            <person name="Sweedler J."/>
            <person name="Southey B."/>
            <person name="Gunaratne P."/>
            <person name="Watson M."/>
            <person name="Nam K."/>
            <person name="Backstrom N."/>
            <person name="Smeds L."/>
            <person name="Nabholz B."/>
            <person name="Itoh Y."/>
            <person name="Whitney O."/>
            <person name="Pfenning A.R."/>
            <person name="Howard J."/>
            <person name="Volker M."/>
            <person name="Skinner B.M."/>
            <person name="Griffin D.K."/>
            <person name="Ye L."/>
            <person name="McLaren W.M."/>
            <person name="Flicek P."/>
            <person name="Quesada V."/>
            <person name="Velasco G."/>
            <person name="Lopez-Otin C."/>
            <person name="Puente X.S."/>
            <person name="Olender T."/>
            <person name="Lancet D."/>
            <person name="Smit A.F."/>
            <person name="Hubley R."/>
            <person name="Konkel M.K."/>
            <person name="Walker J.A."/>
            <person name="Batzer M.A."/>
            <person name="Gu W."/>
            <person name="Pollock D.D."/>
            <person name="Chen L."/>
            <person name="Cheng Z."/>
            <person name="Eichler E.E."/>
            <person name="Stapley J."/>
            <person name="Slate J."/>
            <person name="Ekblom R."/>
            <person name="Birkhead T."/>
            <person name="Burke T."/>
            <person name="Burt D."/>
            <person name="Scharff C."/>
            <person name="Adam I."/>
            <person name="Richard H."/>
            <person name="Sultan M."/>
            <person name="Soldatov A."/>
            <person name="Lehrach H."/>
            <person name="Edwards S.V."/>
            <person name="Yang S.P."/>
            <person name="Li X."/>
            <person name="Graves T."/>
            <person name="Fulton L."/>
            <person name="Nelson J."/>
            <person name="Chinwalla A."/>
            <person name="Hou S."/>
            <person name="Mardis E.R."/>
            <person name="Wilson R.K."/>
        </authorList>
    </citation>
    <scope>NUCLEOTIDE SEQUENCE [LARGE SCALE GENOMIC DNA]</scope>
</reference>
<proteinExistence type="predicted"/>
<sequence>MPGRTLRKTAPPAAPAAVECALELTRIGDRWDLRQRLLNLLAKLFCPGTWAARGHGERNGGGPWLCGFGRRGSTDTGR</sequence>
<dbReference type="PANTHER" id="PTHR14299:SF0">
    <property type="entry name" value="PHORBOL-12-MYRISTATE-13-ACETATE-INDUCED PROTEIN 1"/>
    <property type="match status" value="1"/>
</dbReference>